<name>A0A7R9GR88_TIMCR</name>
<dbReference type="EMBL" id="OC317006">
    <property type="protein sequence ID" value="CAD7394564.1"/>
    <property type="molecule type" value="Genomic_DNA"/>
</dbReference>
<organism evidence="1">
    <name type="scientific">Timema cristinae</name>
    <name type="common">Walking stick</name>
    <dbReference type="NCBI Taxonomy" id="61476"/>
    <lineage>
        <taxon>Eukaryota</taxon>
        <taxon>Metazoa</taxon>
        <taxon>Ecdysozoa</taxon>
        <taxon>Arthropoda</taxon>
        <taxon>Hexapoda</taxon>
        <taxon>Insecta</taxon>
        <taxon>Pterygota</taxon>
        <taxon>Neoptera</taxon>
        <taxon>Polyneoptera</taxon>
        <taxon>Phasmatodea</taxon>
        <taxon>Timematodea</taxon>
        <taxon>Timematoidea</taxon>
        <taxon>Timematidae</taxon>
        <taxon>Timema</taxon>
    </lineage>
</organism>
<proteinExistence type="predicted"/>
<protein>
    <submittedName>
        <fullName evidence="1">Uncharacterized protein</fullName>
    </submittedName>
</protein>
<dbReference type="AlphaFoldDB" id="A0A7R9GR88"/>
<gene>
    <name evidence="1" type="ORF">TCEB3V08_LOCUS2487</name>
</gene>
<evidence type="ECO:0000313" key="1">
    <source>
        <dbReference type="EMBL" id="CAD7394564.1"/>
    </source>
</evidence>
<reference evidence="1" key="1">
    <citation type="submission" date="2020-11" db="EMBL/GenBank/DDBJ databases">
        <authorList>
            <person name="Tran Van P."/>
        </authorList>
    </citation>
    <scope>NUCLEOTIDE SEQUENCE</scope>
</reference>
<accession>A0A7R9GR88</accession>
<sequence>MGQTKRIITVKKRAAEGDDLQVRKKSAMERSVIEVALRPEISMSLEPAASSSAPVGSHSSRVLFDIAKGNEIFESERKREKILPQFEAYVYEVLRTRNLTDFSALFTYPISQNLPITAALQEINFMYGHSPIPQELLQPSVGEHLKRLV</sequence>